<dbReference type="InterPro" id="IPR035918">
    <property type="entry name" value="CytB_endotoxin-like_sf"/>
</dbReference>
<proteinExistence type="predicted"/>
<dbReference type="SUPFAM" id="SSF55676">
    <property type="entry name" value="CytB endotoxin-like"/>
    <property type="match status" value="1"/>
</dbReference>
<keyword evidence="2" id="KW-1185">Reference proteome</keyword>
<dbReference type="Proteomes" id="UP000305948">
    <property type="component" value="Unassembled WGS sequence"/>
</dbReference>
<dbReference type="Gene3D" id="3.40.198.10">
    <property type="entry name" value="Delta-endotoxin CytB-like"/>
    <property type="match status" value="1"/>
</dbReference>
<sequence length="208" mass="23180">MQVNKFSGHYVHLTEPKYFDWDGFKYAVESYPGYDLIGVPPDYDMRSIAAEQLGESTGRSLQVPTYSSAEGDAILMPRGIEEQALENVLNWMTATLKDVVGMAINENELRATVTNVFTNLEWAHSSGFADFSSTSVGTNSSWEYRTVFAYPARGDPSRFLSVVTTIYLEANIKEESTWWGIETTTTACFKALIKPGKLLVTKGFKSPV</sequence>
<name>A0A5C3N0Z7_9AGAM</name>
<dbReference type="AlphaFoldDB" id="A0A5C3N0Z7"/>
<reference evidence="1 2" key="1">
    <citation type="journal article" date="2019" name="Nat. Ecol. Evol.">
        <title>Megaphylogeny resolves global patterns of mushroom evolution.</title>
        <authorList>
            <person name="Varga T."/>
            <person name="Krizsan K."/>
            <person name="Foldi C."/>
            <person name="Dima B."/>
            <person name="Sanchez-Garcia M."/>
            <person name="Sanchez-Ramirez S."/>
            <person name="Szollosi G.J."/>
            <person name="Szarkandi J.G."/>
            <person name="Papp V."/>
            <person name="Albert L."/>
            <person name="Andreopoulos W."/>
            <person name="Angelini C."/>
            <person name="Antonin V."/>
            <person name="Barry K.W."/>
            <person name="Bougher N.L."/>
            <person name="Buchanan P."/>
            <person name="Buyck B."/>
            <person name="Bense V."/>
            <person name="Catcheside P."/>
            <person name="Chovatia M."/>
            <person name="Cooper J."/>
            <person name="Damon W."/>
            <person name="Desjardin D."/>
            <person name="Finy P."/>
            <person name="Geml J."/>
            <person name="Haridas S."/>
            <person name="Hughes K."/>
            <person name="Justo A."/>
            <person name="Karasinski D."/>
            <person name="Kautmanova I."/>
            <person name="Kiss B."/>
            <person name="Kocsube S."/>
            <person name="Kotiranta H."/>
            <person name="LaButti K.M."/>
            <person name="Lechner B.E."/>
            <person name="Liimatainen K."/>
            <person name="Lipzen A."/>
            <person name="Lukacs Z."/>
            <person name="Mihaltcheva S."/>
            <person name="Morgado L.N."/>
            <person name="Niskanen T."/>
            <person name="Noordeloos M.E."/>
            <person name="Ohm R.A."/>
            <person name="Ortiz-Santana B."/>
            <person name="Ovrebo C."/>
            <person name="Racz N."/>
            <person name="Riley R."/>
            <person name="Savchenko A."/>
            <person name="Shiryaev A."/>
            <person name="Soop K."/>
            <person name="Spirin V."/>
            <person name="Szebenyi C."/>
            <person name="Tomsovsky M."/>
            <person name="Tulloss R.E."/>
            <person name="Uehling J."/>
            <person name="Grigoriev I.V."/>
            <person name="Vagvolgyi C."/>
            <person name="Papp T."/>
            <person name="Martin F.M."/>
            <person name="Miettinen O."/>
            <person name="Hibbett D.S."/>
            <person name="Nagy L.G."/>
        </authorList>
    </citation>
    <scope>NUCLEOTIDE SEQUENCE [LARGE SCALE GENOMIC DNA]</scope>
    <source>
        <strain evidence="1 2">OMC1185</strain>
    </source>
</reference>
<protein>
    <submittedName>
        <fullName evidence="1">Delta-endotoxin CytB</fullName>
    </submittedName>
</protein>
<evidence type="ECO:0000313" key="1">
    <source>
        <dbReference type="EMBL" id="TFK50722.1"/>
    </source>
</evidence>
<gene>
    <name evidence="1" type="ORF">OE88DRAFT_1659754</name>
</gene>
<dbReference type="EMBL" id="ML213512">
    <property type="protein sequence ID" value="TFK50722.1"/>
    <property type="molecule type" value="Genomic_DNA"/>
</dbReference>
<accession>A0A5C3N0Z7</accession>
<dbReference type="OrthoDB" id="3178885at2759"/>
<organism evidence="1 2">
    <name type="scientific">Heliocybe sulcata</name>
    <dbReference type="NCBI Taxonomy" id="5364"/>
    <lineage>
        <taxon>Eukaryota</taxon>
        <taxon>Fungi</taxon>
        <taxon>Dikarya</taxon>
        <taxon>Basidiomycota</taxon>
        <taxon>Agaricomycotina</taxon>
        <taxon>Agaricomycetes</taxon>
        <taxon>Gloeophyllales</taxon>
        <taxon>Gloeophyllaceae</taxon>
        <taxon>Heliocybe</taxon>
    </lineage>
</organism>
<evidence type="ECO:0000313" key="2">
    <source>
        <dbReference type="Proteomes" id="UP000305948"/>
    </source>
</evidence>